<dbReference type="AlphaFoldDB" id="A0AA47N6B8"/>
<evidence type="ECO:0000256" key="4">
    <source>
        <dbReference type="ARBA" id="ARBA00022833"/>
    </source>
</evidence>
<keyword evidence="4" id="KW-0862">Zinc</keyword>
<dbReference type="GO" id="GO:0008270">
    <property type="term" value="F:zinc ion binding"/>
    <property type="evidence" value="ECO:0007669"/>
    <property type="project" value="UniProtKB-KW"/>
</dbReference>
<name>A0AA47N6B8_MERPO</name>
<dbReference type="GO" id="GO:0005634">
    <property type="term" value="C:nucleus"/>
    <property type="evidence" value="ECO:0007669"/>
    <property type="project" value="UniProtKB-SubCell"/>
</dbReference>
<keyword evidence="7" id="KW-1185">Reference proteome</keyword>
<dbReference type="PANTHER" id="PTHR46481:SF10">
    <property type="entry name" value="ZINC FINGER BED DOMAIN-CONTAINING PROTEIN 39"/>
    <property type="match status" value="1"/>
</dbReference>
<keyword evidence="5" id="KW-0539">Nucleus</keyword>
<evidence type="ECO:0000313" key="7">
    <source>
        <dbReference type="Proteomes" id="UP001174136"/>
    </source>
</evidence>
<reference evidence="6" key="1">
    <citation type="journal article" date="2023" name="Front. Mar. Sci.">
        <title>A new Merluccius polli reference genome to investigate the effects of global change in West African waters.</title>
        <authorList>
            <person name="Mateo J.L."/>
            <person name="Blanco-Fernandez C."/>
            <person name="Garcia-Vazquez E."/>
            <person name="Machado-Schiaffino G."/>
        </authorList>
    </citation>
    <scope>NUCLEOTIDE SEQUENCE</scope>
    <source>
        <strain evidence="6">C29</strain>
        <tissue evidence="6">Fin</tissue>
    </source>
</reference>
<evidence type="ECO:0000256" key="3">
    <source>
        <dbReference type="ARBA" id="ARBA00022771"/>
    </source>
</evidence>
<comment type="caution">
    <text evidence="6">The sequence shown here is derived from an EMBL/GenBank/DDBJ whole genome shotgun (WGS) entry which is preliminary data.</text>
</comment>
<accession>A0AA47N6B8</accession>
<evidence type="ECO:0000256" key="5">
    <source>
        <dbReference type="ARBA" id="ARBA00023242"/>
    </source>
</evidence>
<organism evidence="6 7">
    <name type="scientific">Merluccius polli</name>
    <name type="common">Benguela hake</name>
    <name type="synonym">Merluccius cadenati</name>
    <dbReference type="NCBI Taxonomy" id="89951"/>
    <lineage>
        <taxon>Eukaryota</taxon>
        <taxon>Metazoa</taxon>
        <taxon>Chordata</taxon>
        <taxon>Craniata</taxon>
        <taxon>Vertebrata</taxon>
        <taxon>Euteleostomi</taxon>
        <taxon>Actinopterygii</taxon>
        <taxon>Neopterygii</taxon>
        <taxon>Teleostei</taxon>
        <taxon>Neoteleostei</taxon>
        <taxon>Acanthomorphata</taxon>
        <taxon>Zeiogadaria</taxon>
        <taxon>Gadariae</taxon>
        <taxon>Gadiformes</taxon>
        <taxon>Gadoidei</taxon>
        <taxon>Merlucciidae</taxon>
        <taxon>Merluccius</taxon>
    </lineage>
</organism>
<dbReference type="EMBL" id="JAOPHQ010000976">
    <property type="protein sequence ID" value="KAK0152505.1"/>
    <property type="molecule type" value="Genomic_DNA"/>
</dbReference>
<gene>
    <name evidence="6" type="primary">ZBED1_260</name>
    <name evidence="6" type="ORF">N1851_005979</name>
</gene>
<keyword evidence="3" id="KW-0863">Zinc-finger</keyword>
<comment type="subcellular location">
    <subcellularLocation>
        <location evidence="1">Nucleus</location>
    </subcellularLocation>
</comment>
<dbReference type="PANTHER" id="PTHR46481">
    <property type="entry name" value="ZINC FINGER BED DOMAIN-CONTAINING PROTEIN 4"/>
    <property type="match status" value="1"/>
</dbReference>
<dbReference type="SUPFAM" id="SSF53098">
    <property type="entry name" value="Ribonuclease H-like"/>
    <property type="match status" value="1"/>
</dbReference>
<proteinExistence type="predicted"/>
<evidence type="ECO:0000313" key="6">
    <source>
        <dbReference type="EMBL" id="KAK0152505.1"/>
    </source>
</evidence>
<protein>
    <submittedName>
        <fullName evidence="6">Zinc finger BED domain-containing protein 1</fullName>
    </submittedName>
</protein>
<evidence type="ECO:0000256" key="2">
    <source>
        <dbReference type="ARBA" id="ARBA00022723"/>
    </source>
</evidence>
<sequence>MEPAYNIPSRRTVTRLIETQYGERKEELFKKLATAENCWTALTAESYLTICTVCHYIGGDWEMNSAVLLTESLPGRHTADCLAEKSNGAVEQWGIEGRVIACVHDNAANIVAANRPTRVSWVSVACFAHTLQLAINDGFALYLNRVISAAGKLVGHFNYSTVASKALQKKASQATGLYNRQRWAVAAVLSDRTVTKLQDARILELKDEYWQLMEETQPVLRTLKCAPTVMSAEKDVSISNTYPITFRLINAHLMRKEGDGPKVIEFKTKVRSSLSTRMNVQSAEFVSSAPMLSAMLDPRHKHLGFLTPAQRVVADAKSVELGEAVETRRLWSRQTLEPPPSSPAAAAAAAAATQASAMALLLGEQYSTQLDTGIDTDINNFLRDTPPTPGLQPYRLVESEWKKVPQAGKVGATIPLLPRNFGPVRAGGLTVTRLRSRLTPEHVNMLIFLNRNL</sequence>
<dbReference type="InterPro" id="IPR012337">
    <property type="entry name" value="RNaseH-like_sf"/>
</dbReference>
<keyword evidence="2" id="KW-0479">Metal-binding</keyword>
<dbReference type="Proteomes" id="UP001174136">
    <property type="component" value="Unassembled WGS sequence"/>
</dbReference>
<dbReference type="InterPro" id="IPR052035">
    <property type="entry name" value="ZnF_BED_domain_contain"/>
</dbReference>
<evidence type="ECO:0000256" key="1">
    <source>
        <dbReference type="ARBA" id="ARBA00004123"/>
    </source>
</evidence>